<keyword evidence="4" id="KW-1185">Reference proteome</keyword>
<reference evidence="3 4" key="1">
    <citation type="submission" date="2022-06" db="EMBL/GenBank/DDBJ databases">
        <title>New Species of the Genus Actinoplanes, ActinopZanes ferrugineus.</title>
        <authorList>
            <person name="Ding P."/>
        </authorList>
    </citation>
    <scope>NUCLEOTIDE SEQUENCE [LARGE SCALE GENOMIC DNA]</scope>
    <source>
        <strain evidence="3 4">TRM88003</strain>
    </source>
</reference>
<feature type="transmembrane region" description="Helical" evidence="1">
    <location>
        <begin position="39"/>
        <end position="59"/>
    </location>
</feature>
<dbReference type="EMBL" id="JAMYJR010000021">
    <property type="protein sequence ID" value="MCO8272942.1"/>
    <property type="molecule type" value="Genomic_DNA"/>
</dbReference>
<dbReference type="InterPro" id="IPR027381">
    <property type="entry name" value="LytR/CpsA/Psr_C"/>
</dbReference>
<feature type="domain" description="LytR/CpsA/Psr regulator C-terminal" evidence="2">
    <location>
        <begin position="87"/>
        <end position="171"/>
    </location>
</feature>
<keyword evidence="1" id="KW-1133">Transmembrane helix</keyword>
<evidence type="ECO:0000256" key="1">
    <source>
        <dbReference type="SAM" id="Phobius"/>
    </source>
</evidence>
<keyword evidence="1" id="KW-0472">Membrane</keyword>
<organism evidence="3 4">
    <name type="scientific">Paractinoplanes aksuensis</name>
    <dbReference type="NCBI Taxonomy" id="2939490"/>
    <lineage>
        <taxon>Bacteria</taxon>
        <taxon>Bacillati</taxon>
        <taxon>Actinomycetota</taxon>
        <taxon>Actinomycetes</taxon>
        <taxon>Micromonosporales</taxon>
        <taxon>Micromonosporaceae</taxon>
        <taxon>Paractinoplanes</taxon>
    </lineage>
</organism>
<gene>
    <name evidence="3" type="ORF">M1L60_20310</name>
</gene>
<name>A0ABT1DQ41_9ACTN</name>
<protein>
    <submittedName>
        <fullName evidence="3">LytR C-terminal domain-containing protein</fullName>
    </submittedName>
</protein>
<evidence type="ECO:0000259" key="2">
    <source>
        <dbReference type="Pfam" id="PF13399"/>
    </source>
</evidence>
<keyword evidence="1" id="KW-0812">Transmembrane</keyword>
<dbReference type="Proteomes" id="UP001523369">
    <property type="component" value="Unassembled WGS sequence"/>
</dbReference>
<evidence type="ECO:0000313" key="3">
    <source>
        <dbReference type="EMBL" id="MCO8272942.1"/>
    </source>
</evidence>
<sequence length="196" mass="20410">MPRPVPERLRDLEAEIHDLRVLPAASVRARGRRRGRRQLAAVAVAGAVVATTAGVAFAWPRSSPSPAPVAAAPRLTCVLDLPGSPAEVQLRVYDGGVPTDRLAATVDGLRARTFTVLDGPAESIDMTTLRYGPASIGAAALVRAELHGDVALRYDPTRAGETIDVVLGPAFDRLSTPTETNANLVAGGPPLAPEGC</sequence>
<proteinExistence type="predicted"/>
<evidence type="ECO:0000313" key="4">
    <source>
        <dbReference type="Proteomes" id="UP001523369"/>
    </source>
</evidence>
<dbReference type="RefSeq" id="WP_253239024.1">
    <property type="nucleotide sequence ID" value="NZ_JAMYJR010000021.1"/>
</dbReference>
<accession>A0ABT1DQ41</accession>
<comment type="caution">
    <text evidence="3">The sequence shown here is derived from an EMBL/GenBank/DDBJ whole genome shotgun (WGS) entry which is preliminary data.</text>
</comment>
<dbReference type="Pfam" id="PF13399">
    <property type="entry name" value="LytR_C"/>
    <property type="match status" value="1"/>
</dbReference>